<dbReference type="PROSITE" id="PS00154">
    <property type="entry name" value="ATPASE_E1_E2"/>
    <property type="match status" value="1"/>
</dbReference>
<dbReference type="NCBIfam" id="TIGR01494">
    <property type="entry name" value="ATPase_P-type"/>
    <property type="match status" value="2"/>
</dbReference>
<dbReference type="GO" id="GO:0140581">
    <property type="term" value="F:P-type monovalent copper transporter activity"/>
    <property type="evidence" value="ECO:0007669"/>
    <property type="project" value="UniProtKB-EC"/>
</dbReference>
<evidence type="ECO:0000256" key="4">
    <source>
        <dbReference type="ARBA" id="ARBA00022475"/>
    </source>
</evidence>
<evidence type="ECO:0000256" key="3">
    <source>
        <dbReference type="ARBA" id="ARBA00022448"/>
    </source>
</evidence>
<dbReference type="FunFam" id="3.40.50.1000:FF:000144">
    <property type="entry name" value="copper-transporting ATPase 1 isoform X2"/>
    <property type="match status" value="1"/>
</dbReference>
<dbReference type="SFLD" id="SFLDS00003">
    <property type="entry name" value="Haloacid_Dehalogenase"/>
    <property type="match status" value="1"/>
</dbReference>
<keyword evidence="15 17" id="KW-0472">Membrane</keyword>
<feature type="transmembrane region" description="Helical" evidence="17">
    <location>
        <begin position="693"/>
        <end position="715"/>
    </location>
</feature>
<keyword evidence="5 17" id="KW-0812">Transmembrane</keyword>
<keyword evidence="10" id="KW-0460">Magnesium</keyword>
<dbReference type="InterPro" id="IPR023298">
    <property type="entry name" value="ATPase_P-typ_TM_dom_sf"/>
</dbReference>
<dbReference type="GO" id="GO:0005388">
    <property type="term" value="F:P-type calcium transporter activity"/>
    <property type="evidence" value="ECO:0007669"/>
    <property type="project" value="InterPro"/>
</dbReference>
<keyword evidence="3" id="KW-0813">Transport</keyword>
<dbReference type="HOGENOM" id="CLU_002360_3_2_10"/>
<organism evidence="19">
    <name type="scientific">Chlorobium phaeobacteroides (strain BS1)</name>
    <dbReference type="NCBI Taxonomy" id="331678"/>
    <lineage>
        <taxon>Bacteria</taxon>
        <taxon>Pseudomonadati</taxon>
        <taxon>Chlorobiota</taxon>
        <taxon>Chlorobiia</taxon>
        <taxon>Chlorobiales</taxon>
        <taxon>Chlorobiaceae</taxon>
        <taxon>Chlorobium/Pelodictyon group</taxon>
        <taxon>Chlorobium</taxon>
    </lineage>
</organism>
<evidence type="ECO:0000256" key="11">
    <source>
        <dbReference type="ARBA" id="ARBA00022967"/>
    </source>
</evidence>
<dbReference type="PRINTS" id="PR00119">
    <property type="entry name" value="CATATPASE"/>
</dbReference>
<dbReference type="PRINTS" id="PR00120">
    <property type="entry name" value="HATPASE"/>
</dbReference>
<dbReference type="AlphaFoldDB" id="B3EKY3"/>
<evidence type="ECO:0000256" key="17">
    <source>
        <dbReference type="SAM" id="Phobius"/>
    </source>
</evidence>
<dbReference type="PANTHER" id="PTHR42861">
    <property type="entry name" value="CALCIUM-TRANSPORTING ATPASE"/>
    <property type="match status" value="1"/>
</dbReference>
<dbReference type="STRING" id="331678.Cphamn1_0241"/>
<gene>
    <name evidence="19" type="ordered locus">Cphamn1_0241</name>
</gene>
<dbReference type="InterPro" id="IPR008250">
    <property type="entry name" value="ATPase_P-typ_transduc_dom_A_sf"/>
</dbReference>
<dbReference type="Pfam" id="PF00122">
    <property type="entry name" value="E1-E2_ATPase"/>
    <property type="match status" value="1"/>
</dbReference>
<name>B3EKY3_CHLPB</name>
<dbReference type="SUPFAM" id="SSF81653">
    <property type="entry name" value="Calcium ATPase, transduction domain A"/>
    <property type="match status" value="1"/>
</dbReference>
<dbReference type="InterPro" id="IPR059000">
    <property type="entry name" value="ATPase_P-type_domA"/>
</dbReference>
<dbReference type="InterPro" id="IPR005782">
    <property type="entry name" value="P-type_ATPase_IIA"/>
</dbReference>
<dbReference type="GO" id="GO:0005886">
    <property type="term" value="C:plasma membrane"/>
    <property type="evidence" value="ECO:0007669"/>
    <property type="project" value="UniProtKB-SubCell"/>
</dbReference>
<dbReference type="InterPro" id="IPR023299">
    <property type="entry name" value="ATPase_P-typ_cyto_dom_N"/>
</dbReference>
<dbReference type="Pfam" id="PF00689">
    <property type="entry name" value="Cation_ATPase_C"/>
    <property type="match status" value="1"/>
</dbReference>
<evidence type="ECO:0000256" key="7">
    <source>
        <dbReference type="ARBA" id="ARBA00022741"/>
    </source>
</evidence>
<dbReference type="GO" id="GO:0046872">
    <property type="term" value="F:metal ion binding"/>
    <property type="evidence" value="ECO:0007669"/>
    <property type="project" value="UniProtKB-KW"/>
</dbReference>
<feature type="transmembrane region" description="Helical" evidence="17">
    <location>
        <begin position="80"/>
        <end position="98"/>
    </location>
</feature>
<evidence type="ECO:0000256" key="9">
    <source>
        <dbReference type="ARBA" id="ARBA00022840"/>
    </source>
</evidence>
<dbReference type="InterPro" id="IPR044492">
    <property type="entry name" value="P_typ_ATPase_HD_dom"/>
</dbReference>
<dbReference type="GO" id="GO:0016887">
    <property type="term" value="F:ATP hydrolysis activity"/>
    <property type="evidence" value="ECO:0007669"/>
    <property type="project" value="InterPro"/>
</dbReference>
<dbReference type="InterPro" id="IPR036412">
    <property type="entry name" value="HAD-like_sf"/>
</dbReference>
<feature type="transmembrane region" description="Helical" evidence="17">
    <location>
        <begin position="58"/>
        <end position="74"/>
    </location>
</feature>
<protein>
    <recommendedName>
        <fullName evidence="2">P-type Cu(+) transporter</fullName>
        <ecNumber evidence="2">7.2.2.8</ecNumber>
    </recommendedName>
</protein>
<dbReference type="NCBIfam" id="TIGR01116">
    <property type="entry name" value="ATPase-IIA1_Ca"/>
    <property type="match status" value="1"/>
</dbReference>
<dbReference type="Gene3D" id="2.70.150.10">
    <property type="entry name" value="Calcium-transporting ATPase, cytoplasmic transduction domain A"/>
    <property type="match status" value="1"/>
</dbReference>
<dbReference type="KEGG" id="cpb:Cphamn1_0241"/>
<evidence type="ECO:0000256" key="16">
    <source>
        <dbReference type="ARBA" id="ARBA00049289"/>
    </source>
</evidence>
<evidence type="ECO:0000256" key="10">
    <source>
        <dbReference type="ARBA" id="ARBA00022842"/>
    </source>
</evidence>
<evidence type="ECO:0000256" key="13">
    <source>
        <dbReference type="ARBA" id="ARBA00023008"/>
    </source>
</evidence>
<keyword evidence="8" id="KW-0187">Copper transport</keyword>
<dbReference type="GO" id="GO:0005524">
    <property type="term" value="F:ATP binding"/>
    <property type="evidence" value="ECO:0007669"/>
    <property type="project" value="UniProtKB-KW"/>
</dbReference>
<dbReference type="InterPro" id="IPR006068">
    <property type="entry name" value="ATPase_P-typ_cation-transptr_C"/>
</dbReference>
<keyword evidence="4" id="KW-1003">Cell membrane</keyword>
<comment type="catalytic activity">
    <reaction evidence="16">
        <text>Cu(+)(in) + ATP + H2O = Cu(+)(out) + ADP + phosphate + H(+)</text>
        <dbReference type="Rhea" id="RHEA:25792"/>
        <dbReference type="ChEBI" id="CHEBI:15377"/>
        <dbReference type="ChEBI" id="CHEBI:15378"/>
        <dbReference type="ChEBI" id="CHEBI:30616"/>
        <dbReference type="ChEBI" id="CHEBI:43474"/>
        <dbReference type="ChEBI" id="CHEBI:49552"/>
        <dbReference type="ChEBI" id="CHEBI:456216"/>
        <dbReference type="EC" id="7.2.2.8"/>
    </reaction>
</comment>
<feature type="transmembrane region" description="Helical" evidence="17">
    <location>
        <begin position="780"/>
        <end position="802"/>
    </location>
</feature>
<feature type="transmembrane region" description="Helical" evidence="17">
    <location>
        <begin position="814"/>
        <end position="836"/>
    </location>
</feature>
<dbReference type="EC" id="7.2.2.8" evidence="2"/>
<dbReference type="FunFam" id="2.70.150.10:FF:000016">
    <property type="entry name" value="Calcium-transporting P-type ATPase putative"/>
    <property type="match status" value="1"/>
</dbReference>
<proteinExistence type="predicted"/>
<dbReference type="SUPFAM" id="SSF81665">
    <property type="entry name" value="Calcium ATPase, transmembrane domain M"/>
    <property type="match status" value="1"/>
</dbReference>
<dbReference type="SUPFAM" id="SSF56784">
    <property type="entry name" value="HAD-like"/>
    <property type="match status" value="1"/>
</dbReference>
<dbReference type="EMBL" id="CP001101">
    <property type="protein sequence ID" value="ACE03210.1"/>
    <property type="molecule type" value="Genomic_DNA"/>
</dbReference>
<keyword evidence="14" id="KW-0406">Ion transport</keyword>
<evidence type="ECO:0000256" key="8">
    <source>
        <dbReference type="ARBA" id="ARBA00022796"/>
    </source>
</evidence>
<dbReference type="SMART" id="SM00831">
    <property type="entry name" value="Cation_ATPase_N"/>
    <property type="match status" value="1"/>
</dbReference>
<dbReference type="Gene3D" id="3.40.1110.10">
    <property type="entry name" value="Calcium-transporting ATPase, cytoplasmic domain N"/>
    <property type="match status" value="1"/>
</dbReference>
<dbReference type="OrthoDB" id="9770315at2"/>
<comment type="subcellular location">
    <subcellularLocation>
        <location evidence="1">Cell membrane</location>
        <topology evidence="1">Multi-pass membrane protein</topology>
    </subcellularLocation>
</comment>
<accession>B3EKY3</accession>
<feature type="transmembrane region" description="Helical" evidence="17">
    <location>
        <begin position="740"/>
        <end position="760"/>
    </location>
</feature>
<dbReference type="InterPro" id="IPR001757">
    <property type="entry name" value="P_typ_ATPase"/>
</dbReference>
<keyword evidence="6" id="KW-0479">Metal-binding</keyword>
<dbReference type="Pfam" id="PF00690">
    <property type="entry name" value="Cation_ATPase_N"/>
    <property type="match status" value="1"/>
</dbReference>
<dbReference type="SUPFAM" id="SSF81660">
    <property type="entry name" value="Metal cation-transporting ATPase, ATP-binding domain N"/>
    <property type="match status" value="1"/>
</dbReference>
<dbReference type="Pfam" id="PF13246">
    <property type="entry name" value="Cation_ATPase"/>
    <property type="match status" value="1"/>
</dbReference>
<keyword evidence="9" id="KW-0067">ATP-binding</keyword>
<keyword evidence="11" id="KW-1278">Translocase</keyword>
<evidence type="ECO:0000256" key="15">
    <source>
        <dbReference type="ARBA" id="ARBA00023136"/>
    </source>
</evidence>
<evidence type="ECO:0000313" key="19">
    <source>
        <dbReference type="EMBL" id="ACE03210.1"/>
    </source>
</evidence>
<dbReference type="Gene3D" id="1.20.1110.10">
    <property type="entry name" value="Calcium-transporting ATPase, transmembrane domain"/>
    <property type="match status" value="1"/>
</dbReference>
<dbReference type="InterPro" id="IPR004014">
    <property type="entry name" value="ATPase_P-typ_cation-transptr_N"/>
</dbReference>
<feature type="domain" description="Cation-transporting P-type ATPase N-terminal" evidence="18">
    <location>
        <begin position="2"/>
        <end position="75"/>
    </location>
</feature>
<feature type="transmembrane region" description="Helical" evidence="17">
    <location>
        <begin position="273"/>
        <end position="294"/>
    </location>
</feature>
<dbReference type="Gene3D" id="3.40.50.1000">
    <property type="entry name" value="HAD superfamily/HAD-like"/>
    <property type="match status" value="1"/>
</dbReference>
<feature type="transmembrane region" description="Helical" evidence="17">
    <location>
        <begin position="666"/>
        <end position="687"/>
    </location>
</feature>
<reference evidence="19" key="1">
    <citation type="submission" date="2008-06" db="EMBL/GenBank/DDBJ databases">
        <title>Complete sequence of Chlorobium phaeobacteroides BS1.</title>
        <authorList>
            <consortium name="US DOE Joint Genome Institute"/>
            <person name="Lucas S."/>
            <person name="Copeland A."/>
            <person name="Lapidus A."/>
            <person name="Glavina del Rio T."/>
            <person name="Dalin E."/>
            <person name="Tice H."/>
            <person name="Bruce D."/>
            <person name="Goodwin L."/>
            <person name="Pitluck S."/>
            <person name="Schmutz J."/>
            <person name="Larimer F."/>
            <person name="Land M."/>
            <person name="Hauser L."/>
            <person name="Kyrpides N."/>
            <person name="Ovchinnikova G."/>
            <person name="Li T."/>
            <person name="Liu Z."/>
            <person name="Zhao F."/>
            <person name="Overmann J."/>
            <person name="Bryant D.A."/>
            <person name="Richardson P."/>
        </authorList>
    </citation>
    <scope>NUCLEOTIDE SEQUENCE [LARGE SCALE GENOMIC DNA]</scope>
    <source>
        <strain evidence="19">BS1</strain>
    </source>
</reference>
<dbReference type="InterPro" id="IPR023214">
    <property type="entry name" value="HAD_sf"/>
</dbReference>
<dbReference type="eggNOG" id="COG0474">
    <property type="taxonomic scope" value="Bacteria"/>
</dbReference>
<keyword evidence="12 17" id="KW-1133">Transmembrane helix</keyword>
<evidence type="ECO:0000259" key="18">
    <source>
        <dbReference type="SMART" id="SM00831"/>
    </source>
</evidence>
<dbReference type="InterPro" id="IPR018303">
    <property type="entry name" value="ATPase_P-typ_P_site"/>
</dbReference>
<evidence type="ECO:0000256" key="2">
    <source>
        <dbReference type="ARBA" id="ARBA00012517"/>
    </source>
</evidence>
<feature type="transmembrane region" description="Helical" evidence="17">
    <location>
        <begin position="842"/>
        <end position="866"/>
    </location>
</feature>
<keyword evidence="7" id="KW-0547">Nucleotide-binding</keyword>
<sequence length="891" mass="97032">MDIFSDSIEEVLEKLGTTSGGLSTKEAEARIARYGENRLREEEKISVWAIVRQQFQSVLVWLLIFAVIISLLLGDVIESAVIGGILVANSVIGFLQEFRAEKALEALKKISGLKAKVLRDGHIVKLETNLLVPGDVILLETGDRIPADARLLHHMNLECQEAMLTGESTPVSKKTDSVSSGAPLAERFNMVYSGTIVSKGRATAIVTGTGMETELGRIAELLSDDRDGRRSPLQKKINHFSRRLALIVIIAAVLMFLLTWMSGEDLLETFKTALSLAVAAIPEGLPAVVALTLAKGVQRMVKHNAIVRHLPAIETLGSSSVICSDKTGTMTVNRMSVRKIYADGQEIEVQDNRQAGHAGREDLELLFRIGLLCNDARPDPGGGIFGDPTEAALLLSARHYGQEPDKVSQRYPRIDEIGFDSERKMMSTLHDVSGGGKVMYTKGAPDVLLSRCTRIMNNGEVIPLDKATHDAIIRKNEAFAAEALRVLGFAWKDVGVQDDFTEDDLIFVGLQAMNDPPRPEVIDAVAKCRKAGIKVVMITGDQKLTAEAIGRELGITGRAMTGADLDTVEDIGRVVEEVSIFARVSPEQKINIVTALQKNDHVVAMTGDGVNDAPALKQADIGVAMGQGGTDVAREASTMVLIDDNFASIVKAVEEGRAIFDNLRKFVFSLLAGNISEVMIIILAVIVGLKLPLVAIQILWINLVTDGLPALALGFEPKAKNLMARPPIAKNTFIVDRLMILRLVVVCVVITAACLGLYVHALFSSGWSWGERLGSADPDYLYASTMAFTSLVLLEMVNAFHAKSETENIFTVKVFSNPWLTAAVAFSLVLHLLVLYTPLNQVFYTVPLGLADWGMVMLVCATLILADMVFKWKVKPNHYVRQGVNIHTSKR</sequence>
<evidence type="ECO:0000256" key="5">
    <source>
        <dbReference type="ARBA" id="ARBA00022692"/>
    </source>
</evidence>
<feature type="transmembrane region" description="Helical" evidence="17">
    <location>
        <begin position="244"/>
        <end position="261"/>
    </location>
</feature>
<evidence type="ECO:0000256" key="12">
    <source>
        <dbReference type="ARBA" id="ARBA00022989"/>
    </source>
</evidence>
<evidence type="ECO:0000256" key="6">
    <source>
        <dbReference type="ARBA" id="ARBA00022723"/>
    </source>
</evidence>
<keyword evidence="13" id="KW-0186">Copper</keyword>
<evidence type="ECO:0000256" key="1">
    <source>
        <dbReference type="ARBA" id="ARBA00004651"/>
    </source>
</evidence>
<evidence type="ECO:0000256" key="14">
    <source>
        <dbReference type="ARBA" id="ARBA00023065"/>
    </source>
</evidence>
<dbReference type="SFLD" id="SFLDF00027">
    <property type="entry name" value="p-type_atpase"/>
    <property type="match status" value="1"/>
</dbReference>
<dbReference type="SFLD" id="SFLDG00002">
    <property type="entry name" value="C1.7:_P-type_atpase_like"/>
    <property type="match status" value="1"/>
</dbReference>